<dbReference type="RefSeq" id="WP_109092767.1">
    <property type="nucleotide sequence ID" value="NZ_JBQDCU010000187.1"/>
</dbReference>
<dbReference type="OrthoDB" id="5195446at2"/>
<evidence type="ECO:0000313" key="1">
    <source>
        <dbReference type="EMBL" id="PWF27268.1"/>
    </source>
</evidence>
<protein>
    <submittedName>
        <fullName evidence="1">Toxin-antitoxin system protein</fullName>
    </submittedName>
</protein>
<dbReference type="CDD" id="cd21631">
    <property type="entry name" value="RHH_CopG_NikR-like"/>
    <property type="match status" value="1"/>
</dbReference>
<proteinExistence type="predicted"/>
<dbReference type="EMBL" id="QETB01000001">
    <property type="protein sequence ID" value="PWF27268.1"/>
    <property type="molecule type" value="Genomic_DNA"/>
</dbReference>
<name>A0A2V1K730_9ACTO</name>
<comment type="caution">
    <text evidence="1">The sequence shown here is derived from an EMBL/GenBank/DDBJ whole genome shotgun (WGS) entry which is preliminary data.</text>
</comment>
<keyword evidence="2" id="KW-1185">Reference proteome</keyword>
<reference evidence="2" key="1">
    <citation type="submission" date="2018-05" db="EMBL/GenBank/DDBJ databases">
        <authorList>
            <person name="Li Y."/>
        </authorList>
    </citation>
    <scope>NUCLEOTIDE SEQUENCE [LARGE SCALE GENOMIC DNA]</scope>
    <source>
        <strain evidence="2">sk1b4</strain>
    </source>
</reference>
<organism evidence="1 2">
    <name type="scientific">Ancrocorticia populi</name>
    <dbReference type="NCBI Taxonomy" id="2175228"/>
    <lineage>
        <taxon>Bacteria</taxon>
        <taxon>Bacillati</taxon>
        <taxon>Actinomycetota</taxon>
        <taxon>Actinomycetes</taxon>
        <taxon>Actinomycetales</taxon>
        <taxon>Actinomycetaceae</taxon>
        <taxon>Ancrocorticia</taxon>
    </lineage>
</organism>
<accession>A0A2V1K730</accession>
<dbReference type="Proteomes" id="UP000245283">
    <property type="component" value="Unassembled WGS sequence"/>
</dbReference>
<sequence>MTSTTVKVSTELRDRINREAQARGTTAASLIELMLDDYVRRQRMEAFGAAIRGADQAYWDEFHDWDVALGDGSSDE</sequence>
<dbReference type="AlphaFoldDB" id="A0A2V1K730"/>
<gene>
    <name evidence="1" type="ORF">DD236_02415</name>
</gene>
<evidence type="ECO:0000313" key="2">
    <source>
        <dbReference type="Proteomes" id="UP000245283"/>
    </source>
</evidence>